<evidence type="ECO:0000313" key="2">
    <source>
        <dbReference type="Proteomes" id="UP000015104"/>
    </source>
</evidence>
<dbReference type="Proteomes" id="UP000015104">
    <property type="component" value="Unassembled WGS sequence"/>
</dbReference>
<sequence>MEIFIQNCSHSVNKADDVEL</sequence>
<dbReference type="EnsemblMetazoa" id="tetur03g04690.1">
    <property type="protein sequence ID" value="tetur03g04690.1"/>
    <property type="gene ID" value="tetur03g04690"/>
</dbReference>
<dbReference type="EMBL" id="CAEY01001125">
    <property type="status" value="NOT_ANNOTATED_CDS"/>
    <property type="molecule type" value="Genomic_DNA"/>
</dbReference>
<accession>T1JZP2</accession>
<organism evidence="1 2">
    <name type="scientific">Tetranychus urticae</name>
    <name type="common">Two-spotted spider mite</name>
    <dbReference type="NCBI Taxonomy" id="32264"/>
    <lineage>
        <taxon>Eukaryota</taxon>
        <taxon>Metazoa</taxon>
        <taxon>Ecdysozoa</taxon>
        <taxon>Arthropoda</taxon>
        <taxon>Chelicerata</taxon>
        <taxon>Arachnida</taxon>
        <taxon>Acari</taxon>
        <taxon>Acariformes</taxon>
        <taxon>Trombidiformes</taxon>
        <taxon>Prostigmata</taxon>
        <taxon>Eleutherengona</taxon>
        <taxon>Raphignathae</taxon>
        <taxon>Tetranychoidea</taxon>
        <taxon>Tetranychidae</taxon>
        <taxon>Tetranychus</taxon>
    </lineage>
</organism>
<protein>
    <submittedName>
        <fullName evidence="1">Uncharacterized protein</fullName>
    </submittedName>
</protein>
<name>T1JZP2_TETUR</name>
<evidence type="ECO:0000313" key="1">
    <source>
        <dbReference type="EnsemblMetazoa" id="tetur03g04690.1"/>
    </source>
</evidence>
<dbReference type="HOGENOM" id="CLU_3428639_0_0_1"/>
<reference evidence="1" key="2">
    <citation type="submission" date="2015-06" db="UniProtKB">
        <authorList>
            <consortium name="EnsemblMetazoa"/>
        </authorList>
    </citation>
    <scope>IDENTIFICATION</scope>
</reference>
<reference evidence="2" key="1">
    <citation type="submission" date="2011-08" db="EMBL/GenBank/DDBJ databases">
        <authorList>
            <person name="Rombauts S."/>
        </authorList>
    </citation>
    <scope>NUCLEOTIDE SEQUENCE</scope>
    <source>
        <strain evidence="2">London</strain>
    </source>
</reference>
<proteinExistence type="predicted"/>
<keyword evidence="2" id="KW-1185">Reference proteome</keyword>
<dbReference type="AlphaFoldDB" id="T1JZP2"/>